<proteinExistence type="inferred from homology"/>
<evidence type="ECO:0000313" key="4">
    <source>
        <dbReference type="EMBL" id="KSZ57105.1"/>
    </source>
</evidence>
<dbReference type="Pfam" id="PF00582">
    <property type="entry name" value="Usp"/>
    <property type="match status" value="1"/>
</dbReference>
<feature type="region of interest" description="Disordered" evidence="2">
    <location>
        <begin position="40"/>
        <end position="59"/>
    </location>
</feature>
<dbReference type="RefSeq" id="WP_060653465.1">
    <property type="nucleotide sequence ID" value="NZ_AZXY01000011.1"/>
</dbReference>
<name>A0A0V9UGJ9_9NOCA</name>
<evidence type="ECO:0000313" key="5">
    <source>
        <dbReference type="Proteomes" id="UP000053060"/>
    </source>
</evidence>
<dbReference type="Proteomes" id="UP000053060">
    <property type="component" value="Unassembled WGS sequence"/>
</dbReference>
<dbReference type="PANTHER" id="PTHR46268">
    <property type="entry name" value="STRESS RESPONSE PROTEIN NHAX"/>
    <property type="match status" value="1"/>
</dbReference>
<dbReference type="InterPro" id="IPR014729">
    <property type="entry name" value="Rossmann-like_a/b/a_fold"/>
</dbReference>
<comment type="similarity">
    <text evidence="1">Belongs to the universal stress protein A family.</text>
</comment>
<organism evidence="4 5">
    <name type="scientific">Rhodococcus pyridinivorans KG-16</name>
    <dbReference type="NCBI Taxonomy" id="1441730"/>
    <lineage>
        <taxon>Bacteria</taxon>
        <taxon>Bacillati</taxon>
        <taxon>Actinomycetota</taxon>
        <taxon>Actinomycetes</taxon>
        <taxon>Mycobacteriales</taxon>
        <taxon>Nocardiaceae</taxon>
        <taxon>Rhodococcus</taxon>
    </lineage>
</organism>
<dbReference type="InterPro" id="IPR006016">
    <property type="entry name" value="UspA"/>
</dbReference>
<feature type="domain" description="UspA" evidence="3">
    <location>
        <begin position="2"/>
        <end position="126"/>
    </location>
</feature>
<dbReference type="PATRIC" id="fig|1441730.3.peg.4268"/>
<dbReference type="AlphaFoldDB" id="A0A0V9UGJ9"/>
<protein>
    <submittedName>
        <fullName evidence="4">Stress protein</fullName>
    </submittedName>
</protein>
<evidence type="ECO:0000256" key="1">
    <source>
        <dbReference type="ARBA" id="ARBA00008791"/>
    </source>
</evidence>
<dbReference type="InterPro" id="IPR006015">
    <property type="entry name" value="Universal_stress_UspA"/>
</dbReference>
<dbReference type="Gene3D" id="3.40.50.620">
    <property type="entry name" value="HUPs"/>
    <property type="match status" value="1"/>
</dbReference>
<gene>
    <name evidence="4" type="ORF">Z045_20375</name>
</gene>
<reference evidence="4 5" key="2">
    <citation type="journal article" date="2016" name="Genome Announc.">
        <title>Draft Genome Sequence of a Versatile Hydrocarbon-Degrading Bacterium, Rhodococcus pyridinivorans Strain KG-16, Collected from Oil Fields in India.</title>
        <authorList>
            <person name="Aggarwal R.K."/>
            <person name="Dawar C."/>
            <person name="Phanindranath R."/>
            <person name="Mutnuri L."/>
            <person name="Dayal A.M."/>
        </authorList>
    </citation>
    <scope>NUCLEOTIDE SEQUENCE [LARGE SCALE GENOMIC DNA]</scope>
    <source>
        <strain evidence="4 5">KG-16</strain>
    </source>
</reference>
<comment type="caution">
    <text evidence="4">The sequence shown here is derived from an EMBL/GenBank/DDBJ whole genome shotgun (WGS) entry which is preliminary data.</text>
</comment>
<dbReference type="EMBL" id="AZXY01000011">
    <property type="protein sequence ID" value="KSZ57105.1"/>
    <property type="molecule type" value="Genomic_DNA"/>
</dbReference>
<dbReference type="SUPFAM" id="SSF52402">
    <property type="entry name" value="Adenine nucleotide alpha hydrolases-like"/>
    <property type="match status" value="1"/>
</dbReference>
<dbReference type="PRINTS" id="PR01438">
    <property type="entry name" value="UNVRSLSTRESS"/>
</dbReference>
<dbReference type="PANTHER" id="PTHR46268:SF6">
    <property type="entry name" value="UNIVERSAL STRESS PROTEIN UP12"/>
    <property type="match status" value="1"/>
</dbReference>
<dbReference type="CDD" id="cd00293">
    <property type="entry name" value="USP-like"/>
    <property type="match status" value="1"/>
</dbReference>
<evidence type="ECO:0000256" key="2">
    <source>
        <dbReference type="SAM" id="MobiDB-lite"/>
    </source>
</evidence>
<accession>A0A0V9UGJ9</accession>
<evidence type="ECO:0000259" key="3">
    <source>
        <dbReference type="Pfam" id="PF00582"/>
    </source>
</evidence>
<reference evidence="5" key="1">
    <citation type="submission" date="2015-01" db="EMBL/GenBank/DDBJ databases">
        <title>Draft genome sequence of Rhodococcus pyridinivorans strain KG-16, a hydrocarbon-degrading bacterium.</title>
        <authorList>
            <person name="Aggarwal R.K."/>
            <person name="Dawar C."/>
        </authorList>
    </citation>
    <scope>NUCLEOTIDE SEQUENCE [LARGE SCALE GENOMIC DNA]</scope>
    <source>
        <strain evidence="5">KG-16</strain>
    </source>
</reference>
<sequence>MTILVAFAHTAEGHAALEHARRLAANDNAPLVVFDMETASAENDRSLTPPAEATDPAESTLQSVRWLGHRREDPDPAAELIDLSEELEVDLIVVGLRRRSRVGKLLLGSNAQRILIDAEVPVLAVKATHHDQ</sequence>